<dbReference type="InterPro" id="IPR049258">
    <property type="entry name" value="ODAD1_CC"/>
</dbReference>
<protein>
    <submittedName>
        <fullName evidence="4">Outer dynein arm-docking complex subunit 1-like</fullName>
    </submittedName>
</protein>
<name>A0AAV1MWK5_SCOSC</name>
<dbReference type="InterPro" id="IPR051876">
    <property type="entry name" value="ODA-DC/CCD"/>
</dbReference>
<dbReference type="EMBL" id="CAWUFR010000006">
    <property type="protein sequence ID" value="CAK6951178.1"/>
    <property type="molecule type" value="Genomic_DNA"/>
</dbReference>
<organism evidence="4 5">
    <name type="scientific">Scomber scombrus</name>
    <name type="common">Atlantic mackerel</name>
    <name type="synonym">Scomber vernalis</name>
    <dbReference type="NCBI Taxonomy" id="13677"/>
    <lineage>
        <taxon>Eukaryota</taxon>
        <taxon>Metazoa</taxon>
        <taxon>Chordata</taxon>
        <taxon>Craniata</taxon>
        <taxon>Vertebrata</taxon>
        <taxon>Euteleostomi</taxon>
        <taxon>Actinopterygii</taxon>
        <taxon>Neopterygii</taxon>
        <taxon>Teleostei</taxon>
        <taxon>Neoteleostei</taxon>
        <taxon>Acanthomorphata</taxon>
        <taxon>Pelagiaria</taxon>
        <taxon>Scombriformes</taxon>
        <taxon>Scombridae</taxon>
        <taxon>Scomber</taxon>
    </lineage>
</organism>
<feature type="coiled-coil region" evidence="2">
    <location>
        <begin position="14"/>
        <end position="66"/>
    </location>
</feature>
<feature type="coiled-coil region" evidence="2">
    <location>
        <begin position="158"/>
        <end position="192"/>
    </location>
</feature>
<accession>A0AAV1MWK5</accession>
<dbReference type="GO" id="GO:0036158">
    <property type="term" value="P:outer dynein arm assembly"/>
    <property type="evidence" value="ECO:0007669"/>
    <property type="project" value="TreeGrafter"/>
</dbReference>
<evidence type="ECO:0000313" key="4">
    <source>
        <dbReference type="EMBL" id="CAK6951178.1"/>
    </source>
</evidence>
<evidence type="ECO:0000256" key="1">
    <source>
        <dbReference type="ARBA" id="ARBA00023054"/>
    </source>
</evidence>
<dbReference type="AlphaFoldDB" id="A0AAV1MWK5"/>
<keyword evidence="5" id="KW-1185">Reference proteome</keyword>
<evidence type="ECO:0000256" key="2">
    <source>
        <dbReference type="SAM" id="Coils"/>
    </source>
</evidence>
<dbReference type="Proteomes" id="UP001314229">
    <property type="component" value="Unassembled WGS sequence"/>
</dbReference>
<dbReference type="Pfam" id="PF21773">
    <property type="entry name" value="ODAD1_CC"/>
    <property type="match status" value="1"/>
</dbReference>
<proteinExistence type="predicted"/>
<evidence type="ECO:0000313" key="5">
    <source>
        <dbReference type="Proteomes" id="UP001314229"/>
    </source>
</evidence>
<comment type="caution">
    <text evidence="4">The sequence shown here is derived from an EMBL/GenBank/DDBJ whole genome shotgun (WGS) entry which is preliminary data.</text>
</comment>
<feature type="coiled-coil region" evidence="2">
    <location>
        <begin position="93"/>
        <end position="127"/>
    </location>
</feature>
<keyword evidence="1 2" id="KW-0175">Coiled coil</keyword>
<gene>
    <name evidence="4" type="ORF">FSCOSCO3_A015537</name>
</gene>
<evidence type="ECO:0000259" key="3">
    <source>
        <dbReference type="Pfam" id="PF21773"/>
    </source>
</evidence>
<dbReference type="PANTHER" id="PTHR21694">
    <property type="entry name" value="COILED-COIL DOMAIN-CONTAINING PROTEIN 63"/>
    <property type="match status" value="1"/>
</dbReference>
<feature type="domain" description="ODAD1 central coiled coil region" evidence="3">
    <location>
        <begin position="142"/>
        <end position="418"/>
    </location>
</feature>
<dbReference type="PANTHER" id="PTHR21694:SF18">
    <property type="entry name" value="COILED-COIL DOMAIN-CONTAINING PROTEIN 63"/>
    <property type="match status" value="1"/>
</dbReference>
<sequence>MNRRPSAVRSQLVEEFSETDLKRLQLQYRKAEEARRAYCVKTQRLLHRDKREIQRLQEEQEELLRSLRVSQSCYNRQNDVGVVQDLTVMLASEDRIDEELEEEKRKIASLKDQILEWERKLAGHSEETVHRSYKSDKSRLRKTTYSMENKLDRGHKCFNQLMTRNGQLREDLKILQEEKKHFLRVKSKLEHELHTIRKDVCKLSTECTEAFSSSVKIQEKERMLRDQNGKEEAQYKKERSKMEREIFHYSKCEAFLDIKAIARVSQDSEHRNEEQCKQLKFKEWGLEDFEDAIEKILRETGESDLDKLVRNFIQMEEQNYTVLKFVNYQHNEAQTIQRQISQLCKQMEIFVVENQQQLEQHQSLQSTVLIKQEAVDEQLEVYQQRVGFMKKLLDQLKKGVKSLLQISHDSSEICDKLSSSDGVQDENVTECLRMVEDRTNELLTLQSYLLFQENLSQWDTDSVIAEQLLGITPPVSLTTAATTPAPDNDPDSVESVLLEMKVPMSKDDLLALIQSEKTTD</sequence>
<dbReference type="GO" id="GO:0005930">
    <property type="term" value="C:axoneme"/>
    <property type="evidence" value="ECO:0007669"/>
    <property type="project" value="TreeGrafter"/>
</dbReference>
<dbReference type="GO" id="GO:0003341">
    <property type="term" value="P:cilium movement"/>
    <property type="evidence" value="ECO:0007669"/>
    <property type="project" value="TreeGrafter"/>
</dbReference>
<reference evidence="4 5" key="1">
    <citation type="submission" date="2024-01" db="EMBL/GenBank/DDBJ databases">
        <authorList>
            <person name="Alioto T."/>
            <person name="Alioto T."/>
            <person name="Gomez Garrido J."/>
        </authorList>
    </citation>
    <scope>NUCLEOTIDE SEQUENCE [LARGE SCALE GENOMIC DNA]</scope>
</reference>